<proteinExistence type="predicted"/>
<organism evidence="1">
    <name type="scientific">Chlorobium chlorochromatii (strain CaD3)</name>
    <dbReference type="NCBI Taxonomy" id="340177"/>
    <lineage>
        <taxon>Bacteria</taxon>
        <taxon>Pseudomonadati</taxon>
        <taxon>Chlorobiota</taxon>
        <taxon>Chlorobiia</taxon>
        <taxon>Chlorobiales</taxon>
        <taxon>Chlorobiaceae</taxon>
        <taxon>Chlorobium/Pelodictyon group</taxon>
        <taxon>Chlorobium</taxon>
    </lineage>
</organism>
<dbReference type="KEGG" id="cch:Cag_1085"/>
<protein>
    <submittedName>
        <fullName evidence="1">Uncharacterized protein</fullName>
    </submittedName>
</protein>
<dbReference type="HOGENOM" id="CLU_1913346_0_0_10"/>
<sequence>MKRQPHTLPLSTTPITPCNTLHTLYTVAYWLTQQSNEAEELVRAAYQHRQGDTTLHSLLDALRHHAHRVGATTNPLEAEALDIRFTVLLADVARLKHSEIAAIVQQPLAVVRYWLLIGRQQLASEQTLRASA</sequence>
<dbReference type="AlphaFoldDB" id="Q3ARM8"/>
<dbReference type="EMBL" id="CP000108">
    <property type="protein sequence ID" value="ABB28347.1"/>
    <property type="molecule type" value="Genomic_DNA"/>
</dbReference>
<name>Q3ARM8_CHLCH</name>
<dbReference type="STRING" id="340177.Cag_1085"/>
<evidence type="ECO:0000313" key="1">
    <source>
        <dbReference type="EMBL" id="ABB28347.1"/>
    </source>
</evidence>
<gene>
    <name evidence="1" type="ordered locus">Cag_1085</name>
</gene>
<reference evidence="1" key="1">
    <citation type="submission" date="2005-08" db="EMBL/GenBank/DDBJ databases">
        <title>Complete sequence of Chlorobium chlorochromatii CaD3.</title>
        <authorList>
            <person name="Copeland A."/>
            <person name="Lucas S."/>
            <person name="Lapidus A."/>
            <person name="Barry K."/>
            <person name="Detter J.C."/>
            <person name="Glavina T."/>
            <person name="Hammon N."/>
            <person name="Israni S."/>
            <person name="Pitluck S."/>
            <person name="Bryant D."/>
            <person name="Schmutz J."/>
            <person name="Larimer F."/>
            <person name="Land M."/>
            <person name="Kyrpides N."/>
            <person name="Ivanova N."/>
            <person name="Richardson P."/>
        </authorList>
    </citation>
    <scope>NUCLEOTIDE SEQUENCE [LARGE SCALE GENOMIC DNA]</scope>
    <source>
        <strain evidence="1">CaD3</strain>
    </source>
</reference>
<dbReference type="eggNOG" id="COG1595">
    <property type="taxonomic scope" value="Bacteria"/>
</dbReference>
<accession>Q3ARM8</accession>